<dbReference type="PANTHER" id="PTHR44436">
    <property type="entry name" value="F-BOX/WD REPEAT-CONTAINING PROTEIN 2"/>
    <property type="match status" value="1"/>
</dbReference>
<evidence type="ECO:0000256" key="1">
    <source>
        <dbReference type="ARBA" id="ARBA00022574"/>
    </source>
</evidence>
<dbReference type="SUPFAM" id="SSF50978">
    <property type="entry name" value="WD40 repeat-like"/>
    <property type="match status" value="1"/>
</dbReference>
<dbReference type="InterPro" id="IPR015943">
    <property type="entry name" value="WD40/YVTN_repeat-like_dom_sf"/>
</dbReference>
<keyword evidence="5" id="KW-1185">Reference proteome</keyword>
<dbReference type="InterPro" id="IPR001810">
    <property type="entry name" value="F-box_dom"/>
</dbReference>
<keyword evidence="2" id="KW-0677">Repeat</keyword>
<dbReference type="Gene3D" id="1.20.1280.50">
    <property type="match status" value="1"/>
</dbReference>
<dbReference type="Pfam" id="PF12937">
    <property type="entry name" value="F-box-like"/>
    <property type="match status" value="1"/>
</dbReference>
<accession>A0A914AMM4</accession>
<evidence type="ECO:0000313" key="5">
    <source>
        <dbReference type="Proteomes" id="UP000887568"/>
    </source>
</evidence>
<dbReference type="PROSITE" id="PS50181">
    <property type="entry name" value="FBOX"/>
    <property type="match status" value="1"/>
</dbReference>
<dbReference type="PANTHER" id="PTHR44436:SF1">
    <property type="entry name" value="F-BOX_WD REPEAT-CONTAINING PROTEIN 2"/>
    <property type="match status" value="1"/>
</dbReference>
<dbReference type="AlphaFoldDB" id="A0A914AMM4"/>
<protein>
    <recommendedName>
        <fullName evidence="3">F-box domain-containing protein</fullName>
    </recommendedName>
</protein>
<evidence type="ECO:0000256" key="2">
    <source>
        <dbReference type="ARBA" id="ARBA00022737"/>
    </source>
</evidence>
<dbReference type="Gene3D" id="2.130.10.10">
    <property type="entry name" value="YVTN repeat-like/Quinoprotein amine dehydrogenase"/>
    <property type="match status" value="1"/>
</dbReference>
<proteinExistence type="predicted"/>
<dbReference type="RefSeq" id="XP_038064766.1">
    <property type="nucleotide sequence ID" value="XM_038208838.1"/>
</dbReference>
<dbReference type="EnsemblMetazoa" id="XM_038208838.1">
    <property type="protein sequence ID" value="XP_038064766.1"/>
    <property type="gene ID" value="LOC119735139"/>
</dbReference>
<dbReference type="OrthoDB" id="3219396at2759"/>
<evidence type="ECO:0000313" key="4">
    <source>
        <dbReference type="EnsemblMetazoa" id="XP_038064766.1"/>
    </source>
</evidence>
<feature type="domain" description="F-box" evidence="3">
    <location>
        <begin position="22"/>
        <end position="68"/>
    </location>
</feature>
<dbReference type="InterPro" id="IPR036047">
    <property type="entry name" value="F-box-like_dom_sf"/>
</dbReference>
<dbReference type="GeneID" id="119735139"/>
<organism evidence="4 5">
    <name type="scientific">Patiria miniata</name>
    <name type="common">Bat star</name>
    <name type="synonym">Asterina miniata</name>
    <dbReference type="NCBI Taxonomy" id="46514"/>
    <lineage>
        <taxon>Eukaryota</taxon>
        <taxon>Metazoa</taxon>
        <taxon>Echinodermata</taxon>
        <taxon>Eleutherozoa</taxon>
        <taxon>Asterozoa</taxon>
        <taxon>Asteroidea</taxon>
        <taxon>Valvatacea</taxon>
        <taxon>Valvatida</taxon>
        <taxon>Asterinidae</taxon>
        <taxon>Patiria</taxon>
    </lineage>
</organism>
<dbReference type="Proteomes" id="UP000887568">
    <property type="component" value="Unplaced"/>
</dbReference>
<sequence length="354" mass="40467">MASNEVSGNNSEDQCPTVARSGSSIYEVPDDLLQTVFQYLSATDLCHVTSCSRWLRDVTNQDSLWRSRCRSRGWEHYGTTTDLAKIASYRPSKQAADDSEVGEDIVSFQEDRIVTGDNTAGLTSTCKWKGVYMRAYHLDSNWVTKRFHGNNIDLVKLPDFRQAAFVDGDLLAIGVSNYSIYVYDIRKGILRCLINVLERHRSYTIKDGVMVVAYRHKLRTFDAKSGHQRTLIEGCHHNRRLPLLFDGELILTCPKANRHNDICVWDIHGVKQRILTDVIKNHDPIRNWDYRDKMVVAAYTNANILVWDARSGECLHKLSCGKSPLLKLVDNVIVCRQHQRKNKATQFIDEGGYR</sequence>
<dbReference type="InterPro" id="IPR042627">
    <property type="entry name" value="FBXW2"/>
</dbReference>
<keyword evidence="1" id="KW-0853">WD repeat</keyword>
<name>A0A914AMM4_PATMI</name>
<reference evidence="4" key="1">
    <citation type="submission" date="2022-11" db="UniProtKB">
        <authorList>
            <consortium name="EnsemblMetazoa"/>
        </authorList>
    </citation>
    <scope>IDENTIFICATION</scope>
</reference>
<dbReference type="SUPFAM" id="SSF81383">
    <property type="entry name" value="F-box domain"/>
    <property type="match status" value="1"/>
</dbReference>
<dbReference type="InterPro" id="IPR036322">
    <property type="entry name" value="WD40_repeat_dom_sf"/>
</dbReference>
<evidence type="ECO:0000259" key="3">
    <source>
        <dbReference type="PROSITE" id="PS50181"/>
    </source>
</evidence>